<reference evidence="2 3" key="1">
    <citation type="journal article" date="2016" name="Nat. Commun.">
        <title>Thousands of microbial genomes shed light on interconnected biogeochemical processes in an aquifer system.</title>
        <authorList>
            <person name="Anantharaman K."/>
            <person name="Brown C.T."/>
            <person name="Hug L.A."/>
            <person name="Sharon I."/>
            <person name="Castelle C.J."/>
            <person name="Probst A.J."/>
            <person name="Thomas B.C."/>
            <person name="Singh A."/>
            <person name="Wilkins M.J."/>
            <person name="Karaoz U."/>
            <person name="Brodie E.L."/>
            <person name="Williams K.H."/>
            <person name="Hubbard S.S."/>
            <person name="Banfield J.F."/>
        </authorList>
    </citation>
    <scope>NUCLEOTIDE SEQUENCE [LARGE SCALE GENOMIC DNA]</scope>
</reference>
<evidence type="ECO:0000313" key="3">
    <source>
        <dbReference type="Proteomes" id="UP000176389"/>
    </source>
</evidence>
<dbReference type="AlphaFoldDB" id="A0A1G1WBP1"/>
<dbReference type="EMBL" id="MHCS01000054">
    <property type="protein sequence ID" value="OGY25118.1"/>
    <property type="molecule type" value="Genomic_DNA"/>
</dbReference>
<evidence type="ECO:0000256" key="1">
    <source>
        <dbReference type="SAM" id="Phobius"/>
    </source>
</evidence>
<proteinExistence type="predicted"/>
<evidence type="ECO:0008006" key="4">
    <source>
        <dbReference type="Google" id="ProtNLM"/>
    </source>
</evidence>
<dbReference type="Proteomes" id="UP000176389">
    <property type="component" value="Unassembled WGS sequence"/>
</dbReference>
<gene>
    <name evidence="2" type="ORF">A2Z11_01295</name>
</gene>
<comment type="caution">
    <text evidence="2">The sequence shown here is derived from an EMBL/GenBank/DDBJ whole genome shotgun (WGS) entry which is preliminary data.</text>
</comment>
<name>A0A1G1WBP1_9BACT</name>
<dbReference type="STRING" id="1802596.A2Z11_01295"/>
<accession>A0A1G1WBP1</accession>
<keyword evidence="1" id="KW-1133">Transmembrane helix</keyword>
<feature type="transmembrane region" description="Helical" evidence="1">
    <location>
        <begin position="12"/>
        <end position="34"/>
    </location>
</feature>
<organism evidence="2 3">
    <name type="scientific">Candidatus Woykebacteria bacterium RBG_16_43_9</name>
    <dbReference type="NCBI Taxonomy" id="1802596"/>
    <lineage>
        <taxon>Bacteria</taxon>
        <taxon>Candidatus Woykeibacteriota</taxon>
    </lineage>
</organism>
<evidence type="ECO:0000313" key="2">
    <source>
        <dbReference type="EMBL" id="OGY25118.1"/>
    </source>
</evidence>
<keyword evidence="1" id="KW-0472">Membrane</keyword>
<keyword evidence="1" id="KW-0812">Transmembrane</keyword>
<sequence length="355" mass="39677">MTLADLSAWIRTALKWVLLATVALAALWIGWIIVTGVSSSLFRPQDADTAYGVLDPPIFSQTYSFFKSKTYENEATLPKSRKKLAVFQFENSEKFTKEQQNKIASFFGLVSTEKSETDGLITWKKKSETTNLKLDVSSSHFIFKRDLSKDKRLLNSKVNLDQNQALKKTAEIFKKINISLDNKNIDADKTVIKYFNISVDSRKETSASNANAVEIKFFRKIGKVLSSGDAPIRILLAEKGNKILEFDYYFSPLNPLGAPYPIITSSQAWEEIRSGNAFSDSNKDFSAIKVAKVTLTYWESKFFQPYLQPVWLFTGVGETNAGEIEFGAIVPAISPDYLSSESGQQPSDQPPPAAP</sequence>
<protein>
    <recommendedName>
        <fullName evidence="4">Regulatory protein YycH-like domain-containing protein</fullName>
    </recommendedName>
</protein>